<reference evidence="1" key="1">
    <citation type="journal article" date="2023" name="Mol. Biol. Evol.">
        <title>Third-Generation Sequencing Reveals the Adaptive Role of the Epigenome in Three Deep-Sea Polychaetes.</title>
        <authorList>
            <person name="Perez M."/>
            <person name="Aroh O."/>
            <person name="Sun Y."/>
            <person name="Lan Y."/>
            <person name="Juniper S.K."/>
            <person name="Young C.R."/>
            <person name="Angers B."/>
            <person name="Qian P.Y."/>
        </authorList>
    </citation>
    <scope>NUCLEOTIDE SEQUENCE</scope>
    <source>
        <strain evidence="1">P08H-3</strain>
    </source>
</reference>
<evidence type="ECO:0000313" key="2">
    <source>
        <dbReference type="Proteomes" id="UP001208570"/>
    </source>
</evidence>
<keyword evidence="2" id="KW-1185">Reference proteome</keyword>
<gene>
    <name evidence="1" type="ORF">LSH36_233g09000</name>
</gene>
<organism evidence="1 2">
    <name type="scientific">Paralvinella palmiformis</name>
    <dbReference type="NCBI Taxonomy" id="53620"/>
    <lineage>
        <taxon>Eukaryota</taxon>
        <taxon>Metazoa</taxon>
        <taxon>Spiralia</taxon>
        <taxon>Lophotrochozoa</taxon>
        <taxon>Annelida</taxon>
        <taxon>Polychaeta</taxon>
        <taxon>Sedentaria</taxon>
        <taxon>Canalipalpata</taxon>
        <taxon>Terebellida</taxon>
        <taxon>Terebelliformia</taxon>
        <taxon>Alvinellidae</taxon>
        <taxon>Paralvinella</taxon>
    </lineage>
</organism>
<sequence>MHPLKSKRKVLTDRRPIQETGPAVMSLKFYDDEIPCKQANLLVTDLLVLSVTVVNACVYYISEYILSNFKQFTDLD</sequence>
<protein>
    <submittedName>
        <fullName evidence="1">Uncharacterized protein</fullName>
    </submittedName>
</protein>
<comment type="caution">
    <text evidence="1">The sequence shown here is derived from an EMBL/GenBank/DDBJ whole genome shotgun (WGS) entry which is preliminary data.</text>
</comment>
<name>A0AAD9N697_9ANNE</name>
<proteinExistence type="predicted"/>
<accession>A0AAD9N697</accession>
<evidence type="ECO:0000313" key="1">
    <source>
        <dbReference type="EMBL" id="KAK2155724.1"/>
    </source>
</evidence>
<dbReference type="AlphaFoldDB" id="A0AAD9N697"/>
<dbReference type="EMBL" id="JAODUP010000233">
    <property type="protein sequence ID" value="KAK2155724.1"/>
    <property type="molecule type" value="Genomic_DNA"/>
</dbReference>
<dbReference type="Proteomes" id="UP001208570">
    <property type="component" value="Unassembled WGS sequence"/>
</dbReference>